<reference evidence="8 10" key="1">
    <citation type="submission" date="2015-07" db="EMBL/GenBank/DDBJ databases">
        <title>Fjat-14205 dsm 2895.</title>
        <authorList>
            <person name="Liu B."/>
            <person name="Wang J."/>
            <person name="Zhu Y."/>
            <person name="Liu G."/>
            <person name="Chen Q."/>
            <person name="Chen Z."/>
            <person name="Lan J."/>
            <person name="Che J."/>
            <person name="Ge C."/>
            <person name="Shi H."/>
            <person name="Pan Z."/>
            <person name="Liu X."/>
        </authorList>
    </citation>
    <scope>NUCLEOTIDE SEQUENCE [LARGE SCALE GENOMIC DNA]</scope>
    <source>
        <strain evidence="8 10">DSM 2895</strain>
    </source>
</reference>
<dbReference type="PROSITE" id="PS51898">
    <property type="entry name" value="TYR_RECOMBINASE"/>
    <property type="match status" value="1"/>
</dbReference>
<dbReference type="GO" id="GO:0015074">
    <property type="term" value="P:DNA integration"/>
    <property type="evidence" value="ECO:0007669"/>
    <property type="project" value="UniProtKB-KW"/>
</dbReference>
<dbReference type="InterPro" id="IPR013762">
    <property type="entry name" value="Integrase-like_cat_sf"/>
</dbReference>
<keyword evidence="2" id="KW-0229">DNA integration</keyword>
<dbReference type="Gene3D" id="1.10.443.10">
    <property type="entry name" value="Intergrase catalytic core"/>
    <property type="match status" value="1"/>
</dbReference>
<dbReference type="Proteomes" id="UP000182836">
    <property type="component" value="Unassembled WGS sequence"/>
</dbReference>
<keyword evidence="4" id="KW-0233">DNA recombination</keyword>
<dbReference type="EMBL" id="LGUG01000004">
    <property type="protein sequence ID" value="KON94842.1"/>
    <property type="molecule type" value="Genomic_DNA"/>
</dbReference>
<keyword evidence="10" id="KW-1185">Reference proteome</keyword>
<evidence type="ECO:0000256" key="4">
    <source>
        <dbReference type="ARBA" id="ARBA00023172"/>
    </source>
</evidence>
<dbReference type="PANTHER" id="PTHR30349:SF64">
    <property type="entry name" value="PROPHAGE INTEGRASE INTD-RELATED"/>
    <property type="match status" value="1"/>
</dbReference>
<dbReference type="InterPro" id="IPR028259">
    <property type="entry name" value="AP2-like_int_N"/>
</dbReference>
<dbReference type="Pfam" id="PF14657">
    <property type="entry name" value="Arm-DNA-bind_4"/>
    <property type="match status" value="1"/>
</dbReference>
<comment type="similarity">
    <text evidence="1">Belongs to the 'phage' integrase family.</text>
</comment>
<proteinExistence type="inferred from homology"/>
<dbReference type="STRING" id="47500.AF333_04435"/>
<dbReference type="PANTHER" id="PTHR30349">
    <property type="entry name" value="PHAGE INTEGRASE-RELATED"/>
    <property type="match status" value="1"/>
</dbReference>
<evidence type="ECO:0000313" key="11">
    <source>
        <dbReference type="Proteomes" id="UP000182836"/>
    </source>
</evidence>
<dbReference type="InterPro" id="IPR011010">
    <property type="entry name" value="DNA_brk_join_enz"/>
</dbReference>
<evidence type="ECO:0000313" key="9">
    <source>
        <dbReference type="EMBL" id="SDI91128.1"/>
    </source>
</evidence>
<dbReference type="Pfam" id="PF14659">
    <property type="entry name" value="Phage_int_SAM_3"/>
    <property type="match status" value="1"/>
</dbReference>
<dbReference type="InterPro" id="IPR010998">
    <property type="entry name" value="Integrase_recombinase_N"/>
</dbReference>
<dbReference type="Pfam" id="PF00589">
    <property type="entry name" value="Phage_integrase"/>
    <property type="match status" value="1"/>
</dbReference>
<evidence type="ECO:0000256" key="2">
    <source>
        <dbReference type="ARBA" id="ARBA00022908"/>
    </source>
</evidence>
<dbReference type="RefSeq" id="WP_043065079.1">
    <property type="nucleotide sequence ID" value="NZ_BJOA01000067.1"/>
</dbReference>
<dbReference type="GO" id="GO:0006310">
    <property type="term" value="P:DNA recombination"/>
    <property type="evidence" value="ECO:0007669"/>
    <property type="project" value="UniProtKB-KW"/>
</dbReference>
<evidence type="ECO:0000313" key="8">
    <source>
        <dbReference type="EMBL" id="KON94842.1"/>
    </source>
</evidence>
<dbReference type="OrthoDB" id="9803188at2"/>
<dbReference type="InterPro" id="IPR002104">
    <property type="entry name" value="Integrase_catalytic"/>
</dbReference>
<evidence type="ECO:0000259" key="7">
    <source>
        <dbReference type="PROSITE" id="PS51900"/>
    </source>
</evidence>
<dbReference type="InterPro" id="IPR044068">
    <property type="entry name" value="CB"/>
</dbReference>
<accession>A0A0D1XZR9</accession>
<reference evidence="9 11" key="2">
    <citation type="submission" date="2016-10" db="EMBL/GenBank/DDBJ databases">
        <authorList>
            <person name="de Groot N.N."/>
        </authorList>
    </citation>
    <scope>NUCLEOTIDE SEQUENCE [LARGE SCALE GENOMIC DNA]</scope>
    <source>
        <strain evidence="9 11">DSM 2895</strain>
    </source>
</reference>
<dbReference type="SUPFAM" id="SSF56349">
    <property type="entry name" value="DNA breaking-rejoining enzymes"/>
    <property type="match status" value="1"/>
</dbReference>
<feature type="domain" description="Tyr recombinase" evidence="6">
    <location>
        <begin position="167"/>
        <end position="376"/>
    </location>
</feature>
<gene>
    <name evidence="8" type="ORF">AF333_04435</name>
    <name evidence="9" type="ORF">SAMN04487909_10963</name>
</gene>
<dbReference type="PROSITE" id="PS51900">
    <property type="entry name" value="CB"/>
    <property type="match status" value="1"/>
</dbReference>
<dbReference type="Proteomes" id="UP000037269">
    <property type="component" value="Unassembled WGS sequence"/>
</dbReference>
<organism evidence="8 10">
    <name type="scientific">Aneurinibacillus migulanus</name>
    <name type="common">Bacillus migulanus</name>
    <dbReference type="NCBI Taxonomy" id="47500"/>
    <lineage>
        <taxon>Bacteria</taxon>
        <taxon>Bacillati</taxon>
        <taxon>Bacillota</taxon>
        <taxon>Bacilli</taxon>
        <taxon>Bacillales</taxon>
        <taxon>Paenibacillaceae</taxon>
        <taxon>Aneurinibacillus group</taxon>
        <taxon>Aneurinibacillus</taxon>
    </lineage>
</organism>
<evidence type="ECO:0000256" key="1">
    <source>
        <dbReference type="ARBA" id="ARBA00008857"/>
    </source>
</evidence>
<keyword evidence="3 5" id="KW-0238">DNA-binding</keyword>
<dbReference type="InterPro" id="IPR004107">
    <property type="entry name" value="Integrase_SAM-like_N"/>
</dbReference>
<evidence type="ECO:0000313" key="10">
    <source>
        <dbReference type="Proteomes" id="UP000037269"/>
    </source>
</evidence>
<dbReference type="GO" id="GO:0003677">
    <property type="term" value="F:DNA binding"/>
    <property type="evidence" value="ECO:0007669"/>
    <property type="project" value="UniProtKB-UniRule"/>
</dbReference>
<feature type="domain" description="Core-binding (CB)" evidence="7">
    <location>
        <begin position="61"/>
        <end position="143"/>
    </location>
</feature>
<name>A0A0D1XZR9_ANEMI</name>
<dbReference type="AlphaFoldDB" id="A0A0D1XZR9"/>
<dbReference type="InterPro" id="IPR050090">
    <property type="entry name" value="Tyrosine_recombinase_XerCD"/>
</dbReference>
<dbReference type="PATRIC" id="fig|47500.8.peg.5514"/>
<evidence type="ECO:0000256" key="3">
    <source>
        <dbReference type="ARBA" id="ARBA00023125"/>
    </source>
</evidence>
<evidence type="ECO:0000259" key="6">
    <source>
        <dbReference type="PROSITE" id="PS51898"/>
    </source>
</evidence>
<dbReference type="Gene3D" id="1.10.150.130">
    <property type="match status" value="1"/>
</dbReference>
<sequence>MAYFRKRGANWEYRIKYVDRKTGKTREKTKGGFRTKKEAQIAAAEEETNINYFGFGENGSEKVEKYFNQWLEIYKKPFVKPITYSVQERNVRLNILPRWGNYQLKDITRSDYQKWINELRERYSEGTVRRIHSIMSSALFDAVHEFHIIRENPIQKIKIPKDNEKSSKISYFTREQLSLFLNTVKEPMKKAKYQASIQYYVLFSLLARTGLRIGEALALTWDDIDLDEKKLTVNKTLVYPLNSTPYLSTPKSKKSDRVVKLDDATIKLMKRHKINQKEVYLRYKNYKATTENIIFHQQDGRWLRTNVVREYFKAVCKRASLPVLSPHALRHTHAVHLLEAGANIKYVSERLGHASVKVTADTYLHITKKIEDDALALYEQYVDI</sequence>
<dbReference type="CDD" id="cd01189">
    <property type="entry name" value="INT_ICEBs1_C_like"/>
    <property type="match status" value="1"/>
</dbReference>
<dbReference type="EMBL" id="FNED01000009">
    <property type="protein sequence ID" value="SDI91128.1"/>
    <property type="molecule type" value="Genomic_DNA"/>
</dbReference>
<protein>
    <submittedName>
        <fullName evidence="8">Recombinase XerC</fullName>
    </submittedName>
    <submittedName>
        <fullName evidence="9">Site-specific recombinase XerD</fullName>
    </submittedName>
</protein>
<dbReference type="GeneID" id="42304455"/>
<evidence type="ECO:0000256" key="5">
    <source>
        <dbReference type="PROSITE-ProRule" id="PRU01248"/>
    </source>
</evidence>